<comment type="caution">
    <text evidence="2">The sequence shown here is derived from an EMBL/GenBank/DDBJ whole genome shotgun (WGS) entry which is preliminary data.</text>
</comment>
<accession>A0A8T0H3D4</accession>
<keyword evidence="3" id="KW-1185">Reference proteome</keyword>
<dbReference type="EMBL" id="CM026428">
    <property type="protein sequence ID" value="KAG0565820.1"/>
    <property type="molecule type" value="Genomic_DNA"/>
</dbReference>
<dbReference type="Proteomes" id="UP000822688">
    <property type="component" value="Chromosome 7"/>
</dbReference>
<gene>
    <name evidence="2" type="ORF">KC19_7G016200</name>
</gene>
<evidence type="ECO:0000256" key="1">
    <source>
        <dbReference type="SAM" id="SignalP"/>
    </source>
</evidence>
<proteinExistence type="predicted"/>
<feature type="chain" id="PRO_5035890617" description="Secreted protein" evidence="1">
    <location>
        <begin position="17"/>
        <end position="76"/>
    </location>
</feature>
<feature type="signal peptide" evidence="1">
    <location>
        <begin position="1"/>
        <end position="16"/>
    </location>
</feature>
<reference evidence="2" key="1">
    <citation type="submission" date="2020-06" db="EMBL/GenBank/DDBJ databases">
        <title>WGS assembly of Ceratodon purpureus strain R40.</title>
        <authorList>
            <person name="Carey S.B."/>
            <person name="Jenkins J."/>
            <person name="Shu S."/>
            <person name="Lovell J.T."/>
            <person name="Sreedasyam A."/>
            <person name="Maumus F."/>
            <person name="Tiley G.P."/>
            <person name="Fernandez-Pozo N."/>
            <person name="Barry K."/>
            <person name="Chen C."/>
            <person name="Wang M."/>
            <person name="Lipzen A."/>
            <person name="Daum C."/>
            <person name="Saski C.A."/>
            <person name="Payton A.C."/>
            <person name="Mcbreen J.C."/>
            <person name="Conrad R.E."/>
            <person name="Kollar L.M."/>
            <person name="Olsson S."/>
            <person name="Huttunen S."/>
            <person name="Landis J.B."/>
            <person name="Wickett N.J."/>
            <person name="Johnson M.G."/>
            <person name="Rensing S.A."/>
            <person name="Grimwood J."/>
            <person name="Schmutz J."/>
            <person name="Mcdaniel S.F."/>
        </authorList>
    </citation>
    <scope>NUCLEOTIDE SEQUENCE</scope>
    <source>
        <strain evidence="2">R40</strain>
    </source>
</reference>
<evidence type="ECO:0000313" key="3">
    <source>
        <dbReference type="Proteomes" id="UP000822688"/>
    </source>
</evidence>
<protein>
    <recommendedName>
        <fullName evidence="4">Secreted protein</fullName>
    </recommendedName>
</protein>
<dbReference type="AlphaFoldDB" id="A0A8T0H3D4"/>
<organism evidence="2 3">
    <name type="scientific">Ceratodon purpureus</name>
    <name type="common">Fire moss</name>
    <name type="synonym">Dicranum purpureum</name>
    <dbReference type="NCBI Taxonomy" id="3225"/>
    <lineage>
        <taxon>Eukaryota</taxon>
        <taxon>Viridiplantae</taxon>
        <taxon>Streptophyta</taxon>
        <taxon>Embryophyta</taxon>
        <taxon>Bryophyta</taxon>
        <taxon>Bryophytina</taxon>
        <taxon>Bryopsida</taxon>
        <taxon>Dicranidae</taxon>
        <taxon>Pseudoditrichales</taxon>
        <taxon>Ditrichaceae</taxon>
        <taxon>Ceratodon</taxon>
    </lineage>
</organism>
<keyword evidence="1" id="KW-0732">Signal</keyword>
<sequence length="76" mass="9149">MRFFWWFSCFLVSVLNVKILIDCHFSLAVNIKEIRYFPYFPYFPHKNTKKNLSGQGIIYHDIRKLTATPHPLSNER</sequence>
<name>A0A8T0H3D4_CERPU</name>
<evidence type="ECO:0008006" key="4">
    <source>
        <dbReference type="Google" id="ProtNLM"/>
    </source>
</evidence>
<evidence type="ECO:0000313" key="2">
    <source>
        <dbReference type="EMBL" id="KAG0565820.1"/>
    </source>
</evidence>